<dbReference type="AlphaFoldDB" id="A0A2K5AR16"/>
<protein>
    <submittedName>
        <fullName evidence="1">Uncharacterized protein</fullName>
    </submittedName>
</protein>
<name>A0A2K5AR16_9ARCH</name>
<dbReference type="EMBL" id="LT981265">
    <property type="protein sequence ID" value="SPC34090.1"/>
    <property type="molecule type" value="Genomic_DNA"/>
</dbReference>
<proteinExistence type="predicted"/>
<evidence type="ECO:0000313" key="1">
    <source>
        <dbReference type="EMBL" id="SPC34090.1"/>
    </source>
</evidence>
<dbReference type="KEGG" id="ncv:NCAV_0913"/>
<sequence length="37" mass="4437">MLSYSALRDWYEQHPAKDDPSAYLWYSRPKGRISYQG</sequence>
<accession>A0A2K5AR16</accession>
<gene>
    <name evidence="1" type="ORF">NCAV_0913</name>
</gene>
<dbReference type="Proteomes" id="UP000236248">
    <property type="component" value="Chromosome NCAV"/>
</dbReference>
<evidence type="ECO:0000313" key="2">
    <source>
        <dbReference type="Proteomes" id="UP000236248"/>
    </source>
</evidence>
<organism evidence="1 2">
    <name type="scientific">Candidatus Nitrosocaldus cavascurensis</name>
    <dbReference type="NCBI Taxonomy" id="2058097"/>
    <lineage>
        <taxon>Archaea</taxon>
        <taxon>Nitrososphaerota</taxon>
        <taxon>Nitrososphaeria</taxon>
        <taxon>Candidatus Nitrosocaldales</taxon>
        <taxon>Candidatus Nitrosocaldaceae</taxon>
        <taxon>Candidatus Nitrosocaldus</taxon>
    </lineage>
</organism>
<reference evidence="2" key="1">
    <citation type="submission" date="2018-01" db="EMBL/GenBank/DDBJ databases">
        <authorList>
            <person name="Kerou L M."/>
        </authorList>
    </citation>
    <scope>NUCLEOTIDE SEQUENCE [LARGE SCALE GENOMIC DNA]</scope>
    <source>
        <strain evidence="2">SCU2</strain>
    </source>
</reference>
<keyword evidence="2" id="KW-1185">Reference proteome</keyword>